<protein>
    <submittedName>
        <fullName evidence="1">Uncharacterized protein</fullName>
    </submittedName>
</protein>
<organism evidence="1 2">
    <name type="scientific">Pistacia atlantica</name>
    <dbReference type="NCBI Taxonomy" id="434234"/>
    <lineage>
        <taxon>Eukaryota</taxon>
        <taxon>Viridiplantae</taxon>
        <taxon>Streptophyta</taxon>
        <taxon>Embryophyta</taxon>
        <taxon>Tracheophyta</taxon>
        <taxon>Spermatophyta</taxon>
        <taxon>Magnoliopsida</taxon>
        <taxon>eudicotyledons</taxon>
        <taxon>Gunneridae</taxon>
        <taxon>Pentapetalae</taxon>
        <taxon>rosids</taxon>
        <taxon>malvids</taxon>
        <taxon>Sapindales</taxon>
        <taxon>Anacardiaceae</taxon>
        <taxon>Pistacia</taxon>
    </lineage>
</organism>
<proteinExistence type="predicted"/>
<reference evidence="2" key="1">
    <citation type="journal article" date="2023" name="G3 (Bethesda)">
        <title>Genome assembly and association tests identify interacting loci associated with vigor, precocity, and sex in interspecific pistachio rootstocks.</title>
        <authorList>
            <person name="Palmer W."/>
            <person name="Jacygrad E."/>
            <person name="Sagayaradj S."/>
            <person name="Cavanaugh K."/>
            <person name="Han R."/>
            <person name="Bertier L."/>
            <person name="Beede B."/>
            <person name="Kafkas S."/>
            <person name="Golino D."/>
            <person name="Preece J."/>
            <person name="Michelmore R."/>
        </authorList>
    </citation>
    <scope>NUCLEOTIDE SEQUENCE [LARGE SCALE GENOMIC DNA]</scope>
</reference>
<comment type="caution">
    <text evidence="1">The sequence shown here is derived from an EMBL/GenBank/DDBJ whole genome shotgun (WGS) entry which is preliminary data.</text>
</comment>
<dbReference type="EMBL" id="CM047898">
    <property type="protein sequence ID" value="KAJ0106047.1"/>
    <property type="molecule type" value="Genomic_DNA"/>
</dbReference>
<evidence type="ECO:0000313" key="1">
    <source>
        <dbReference type="EMBL" id="KAJ0106047.1"/>
    </source>
</evidence>
<name>A0ACC1C260_9ROSI</name>
<evidence type="ECO:0000313" key="2">
    <source>
        <dbReference type="Proteomes" id="UP001164250"/>
    </source>
</evidence>
<gene>
    <name evidence="1" type="ORF">Patl1_17439</name>
</gene>
<keyword evidence="2" id="KW-1185">Reference proteome</keyword>
<accession>A0ACC1C260</accession>
<sequence>MGDVVEMGCSVLKRKLKSLCCSNGWSFGVFWSFDERNPMFLTLQDAYYEEQMATVVDKMLLQVHMLREGIIGEVAFTGKHKWMISDALSGERNSTGSIGSQGAFQDDSVFRHLFSSGIQTIAVISVESRGVVQFGSTQKLLLLQMLESLEFLDQTKKLLREMENFIQLENAPLSLNRETDDLNAIFASLISSGNSFSDNFAPAHDGSSRELKGNPCLLADLTRSSTFTSEIDHRSINSSHLCNQLQIPGREAQVLSSEKPTALYQPEFLPSTSVKNSVASTPCISTWSNEDSILTSFEQLFPSESEIQNSSNVYSAKANALLHNSQVESRFTSTYSTEGLLAVEKTIPASIGKIMDNQHCAQSSLKAEAKLPEMATNLPRFPEEFKPVDFTTDFSNSYKVEDLSQFFSLSQDNILNRTGAATNTNLLKSIGSTSVSSGMVNADVLVDIPTKHPSNSVQSSISDAFISGGQQKFAIVHDVENDLFEGLGLDFACEQAGERWEDYIKPVVGGDHSAISTGMSKCVTDLDVGSTGGPRKGRFSQLGLEEILNGVSSSSSVTRCSFEDQLSPAKRRKMESSSSNGNQIPLTKLSCSDGSVGLMHPFYNQEMHNLVNKKDFLLKSQVGLWIDDSYSINAEHSAVATAKKPEKPLKVNRKRARPGESTRPRPKDRQQIQDRLKELRGIIPNGVKCSIDALLDLTIKHMLFLQSITKYADKLKEADEPKLIGKEKGVVLKDNMPSHNGGGGATWAFEVGGQTMVCPIIVEDLSPPGQMLIEMLCEDRGLFLEIADIIRGFGLNIWKGAMEIREDKIWARFVVEANRQVTRMDIFWSLVQLLRQSSTFGTDSANQPSNAMDAGIPLLDSFQQPLMPVAASNQLG</sequence>
<dbReference type="Proteomes" id="UP001164250">
    <property type="component" value="Chromosome 2"/>
</dbReference>